<name>A0A0E9XSR3_ANGAN</name>
<accession>A0A0E9XSR3</accession>
<organism evidence="1">
    <name type="scientific">Anguilla anguilla</name>
    <name type="common">European freshwater eel</name>
    <name type="synonym">Muraena anguilla</name>
    <dbReference type="NCBI Taxonomy" id="7936"/>
    <lineage>
        <taxon>Eukaryota</taxon>
        <taxon>Metazoa</taxon>
        <taxon>Chordata</taxon>
        <taxon>Craniata</taxon>
        <taxon>Vertebrata</taxon>
        <taxon>Euteleostomi</taxon>
        <taxon>Actinopterygii</taxon>
        <taxon>Neopterygii</taxon>
        <taxon>Teleostei</taxon>
        <taxon>Anguilliformes</taxon>
        <taxon>Anguillidae</taxon>
        <taxon>Anguilla</taxon>
    </lineage>
</organism>
<reference evidence="1" key="1">
    <citation type="submission" date="2014-11" db="EMBL/GenBank/DDBJ databases">
        <authorList>
            <person name="Amaro Gonzalez C."/>
        </authorList>
    </citation>
    <scope>NUCLEOTIDE SEQUENCE</scope>
</reference>
<dbReference type="AlphaFoldDB" id="A0A0E9XSR3"/>
<dbReference type="EMBL" id="GBXM01003116">
    <property type="protein sequence ID" value="JAI05462.1"/>
    <property type="molecule type" value="Transcribed_RNA"/>
</dbReference>
<protein>
    <submittedName>
        <fullName evidence="1">Uncharacterized protein</fullName>
    </submittedName>
</protein>
<reference evidence="1" key="2">
    <citation type="journal article" date="2015" name="Fish Shellfish Immunol.">
        <title>Early steps in the European eel (Anguilla anguilla)-Vibrio vulnificus interaction in the gills: Role of the RtxA13 toxin.</title>
        <authorList>
            <person name="Callol A."/>
            <person name="Pajuelo D."/>
            <person name="Ebbesson L."/>
            <person name="Teles M."/>
            <person name="MacKenzie S."/>
            <person name="Amaro C."/>
        </authorList>
    </citation>
    <scope>NUCLEOTIDE SEQUENCE</scope>
</reference>
<proteinExistence type="predicted"/>
<evidence type="ECO:0000313" key="1">
    <source>
        <dbReference type="EMBL" id="JAI05462.1"/>
    </source>
</evidence>
<sequence>MFDMKCVIKMKSVIPGINVFLHI</sequence>